<feature type="region of interest" description="Disordered" evidence="5">
    <location>
        <begin position="1"/>
        <end position="22"/>
    </location>
</feature>
<feature type="domain" description="HTH tetR-type" evidence="6">
    <location>
        <begin position="25"/>
        <end position="85"/>
    </location>
</feature>
<sequence>MNTTQSDPPRKRGRPRNLEPSQEYRDRLENIVRVAADVFQAHGYEAGSLDDVAAAMGLRKASLYYYVKRKSDLLRLVFERAITVALTEVETLAHLANPRERLAALIRHQALLVTRDPALFAVFFDQRAGLEHADLADVGHKEHLYLRQFILAVEAAMADGSIPPGDPRLVANAIIGMTSWSYKWFDARRDSPEAFADTCVALVLR</sequence>
<feature type="DNA-binding region" description="H-T-H motif" evidence="4">
    <location>
        <begin position="48"/>
        <end position="67"/>
    </location>
</feature>
<dbReference type="GO" id="GO:0003700">
    <property type="term" value="F:DNA-binding transcription factor activity"/>
    <property type="evidence" value="ECO:0007669"/>
    <property type="project" value="TreeGrafter"/>
</dbReference>
<dbReference type="InterPro" id="IPR036271">
    <property type="entry name" value="Tet_transcr_reg_TetR-rel_C_sf"/>
</dbReference>
<dbReference type="Proteomes" id="UP000032545">
    <property type="component" value="Unassembled WGS sequence"/>
</dbReference>
<name>A0A0D8BH14_9ACTN</name>
<dbReference type="Pfam" id="PF00440">
    <property type="entry name" value="TetR_N"/>
    <property type="match status" value="1"/>
</dbReference>
<dbReference type="Pfam" id="PF17932">
    <property type="entry name" value="TetR_C_24"/>
    <property type="match status" value="1"/>
</dbReference>
<dbReference type="InterPro" id="IPR009057">
    <property type="entry name" value="Homeodomain-like_sf"/>
</dbReference>
<organism evidence="7 8">
    <name type="scientific">Frankia torreyi</name>
    <dbReference type="NCBI Taxonomy" id="1856"/>
    <lineage>
        <taxon>Bacteria</taxon>
        <taxon>Bacillati</taxon>
        <taxon>Actinomycetota</taxon>
        <taxon>Actinomycetes</taxon>
        <taxon>Frankiales</taxon>
        <taxon>Frankiaceae</taxon>
        <taxon>Frankia</taxon>
    </lineage>
</organism>
<dbReference type="InterPro" id="IPR001647">
    <property type="entry name" value="HTH_TetR"/>
</dbReference>
<dbReference type="AlphaFoldDB" id="A0A0D8BH14"/>
<keyword evidence="1" id="KW-0805">Transcription regulation</keyword>
<proteinExistence type="predicted"/>
<evidence type="ECO:0000256" key="2">
    <source>
        <dbReference type="ARBA" id="ARBA00023125"/>
    </source>
</evidence>
<dbReference type="OrthoDB" id="7186128at2"/>
<dbReference type="PRINTS" id="PR00455">
    <property type="entry name" value="HTHTETR"/>
</dbReference>
<comment type="caution">
    <text evidence="7">The sequence shown here is derived from an EMBL/GenBank/DDBJ whole genome shotgun (WGS) entry which is preliminary data.</text>
</comment>
<evidence type="ECO:0000256" key="1">
    <source>
        <dbReference type="ARBA" id="ARBA00023015"/>
    </source>
</evidence>
<dbReference type="InterPro" id="IPR041490">
    <property type="entry name" value="KstR2_TetR_C"/>
</dbReference>
<dbReference type="SUPFAM" id="SSF48498">
    <property type="entry name" value="Tetracyclin repressor-like, C-terminal domain"/>
    <property type="match status" value="1"/>
</dbReference>
<evidence type="ECO:0000259" key="6">
    <source>
        <dbReference type="PROSITE" id="PS50977"/>
    </source>
</evidence>
<dbReference type="PANTHER" id="PTHR30055">
    <property type="entry name" value="HTH-TYPE TRANSCRIPTIONAL REGULATOR RUTR"/>
    <property type="match status" value="1"/>
</dbReference>
<dbReference type="PROSITE" id="PS50977">
    <property type="entry name" value="HTH_TETR_2"/>
    <property type="match status" value="1"/>
</dbReference>
<dbReference type="PATRIC" id="fig|1502723.3.peg.1330"/>
<dbReference type="RefSeq" id="WP_044884964.1">
    <property type="nucleotide sequence ID" value="NZ_JYFN01000014.1"/>
</dbReference>
<gene>
    <name evidence="7" type="ORF">FF36_02308</name>
</gene>
<reference evidence="8" key="1">
    <citation type="submission" date="2015-02" db="EMBL/GenBank/DDBJ databases">
        <title>Draft Genome of Frankia sp. CpI1-S.</title>
        <authorList>
            <person name="Oshone R.T."/>
            <person name="Ngom M."/>
            <person name="Ghodhbane-Gtari F."/>
            <person name="Gtari M."/>
            <person name="Morris K."/>
            <person name="Thomas K."/>
            <person name="Sen A."/>
            <person name="Tisa L.S."/>
        </authorList>
    </citation>
    <scope>NUCLEOTIDE SEQUENCE [LARGE SCALE GENOMIC DNA]</scope>
    <source>
        <strain evidence="8">CpI1-S</strain>
    </source>
</reference>
<evidence type="ECO:0000313" key="8">
    <source>
        <dbReference type="Proteomes" id="UP000032545"/>
    </source>
</evidence>
<keyword evidence="3" id="KW-0804">Transcription</keyword>
<accession>A0A0D8BH14</accession>
<protein>
    <submittedName>
        <fullName evidence="7">Transcriptional regulator, TetR family</fullName>
    </submittedName>
</protein>
<reference evidence="7 8" key="2">
    <citation type="journal article" date="2016" name="Genome Announc.">
        <title>Permanent Draft Genome Sequences for Two Variants of Frankia sp. Strain CpI1, the First Frankia Strain Isolated from Root Nodules of Comptonia peregrina.</title>
        <authorList>
            <person name="Oshone R."/>
            <person name="Hurst S.G.IV."/>
            <person name="Abebe-Akele F."/>
            <person name="Simpson S."/>
            <person name="Morris K."/>
            <person name="Thomas W.K."/>
            <person name="Tisa L.S."/>
        </authorList>
    </citation>
    <scope>NUCLEOTIDE SEQUENCE [LARGE SCALE GENOMIC DNA]</scope>
    <source>
        <strain evidence="8">CpI1-S</strain>
    </source>
</reference>
<evidence type="ECO:0000313" key="7">
    <source>
        <dbReference type="EMBL" id="KJE23350.1"/>
    </source>
</evidence>
<dbReference type="Gene3D" id="1.10.357.10">
    <property type="entry name" value="Tetracycline Repressor, domain 2"/>
    <property type="match status" value="1"/>
</dbReference>
<dbReference type="EMBL" id="JYFN01000014">
    <property type="protein sequence ID" value="KJE23350.1"/>
    <property type="molecule type" value="Genomic_DNA"/>
</dbReference>
<dbReference type="Gene3D" id="1.10.10.60">
    <property type="entry name" value="Homeodomain-like"/>
    <property type="match status" value="1"/>
</dbReference>
<dbReference type="SUPFAM" id="SSF46689">
    <property type="entry name" value="Homeodomain-like"/>
    <property type="match status" value="1"/>
</dbReference>
<dbReference type="InterPro" id="IPR050109">
    <property type="entry name" value="HTH-type_TetR-like_transc_reg"/>
</dbReference>
<dbReference type="GO" id="GO:0000976">
    <property type="term" value="F:transcription cis-regulatory region binding"/>
    <property type="evidence" value="ECO:0007669"/>
    <property type="project" value="TreeGrafter"/>
</dbReference>
<dbReference type="PANTHER" id="PTHR30055:SF234">
    <property type="entry name" value="HTH-TYPE TRANSCRIPTIONAL REGULATOR BETI"/>
    <property type="match status" value="1"/>
</dbReference>
<evidence type="ECO:0000256" key="3">
    <source>
        <dbReference type="ARBA" id="ARBA00023163"/>
    </source>
</evidence>
<evidence type="ECO:0000256" key="4">
    <source>
        <dbReference type="PROSITE-ProRule" id="PRU00335"/>
    </source>
</evidence>
<evidence type="ECO:0000256" key="5">
    <source>
        <dbReference type="SAM" id="MobiDB-lite"/>
    </source>
</evidence>
<keyword evidence="8" id="KW-1185">Reference proteome</keyword>
<keyword evidence="2 4" id="KW-0238">DNA-binding</keyword>